<reference evidence="1" key="1">
    <citation type="submission" date="2020-10" db="EMBL/GenBank/DDBJ databases">
        <title>Microbiome of the Black Sea water column analyzed by genome centric metagenomics.</title>
        <authorList>
            <person name="Cabello-Yeves P.J."/>
            <person name="Callieri C."/>
            <person name="Picazo A."/>
            <person name="Mehrshad M."/>
            <person name="Haro-Moreno J.M."/>
            <person name="Roda-Garcia J."/>
            <person name="Dzembekova N."/>
            <person name="Slabakova V."/>
            <person name="Slabakova N."/>
            <person name="Moncheva S."/>
            <person name="Rodriguez-Valera F."/>
        </authorList>
    </citation>
    <scope>NUCLEOTIDE SEQUENCE</scope>
    <source>
        <strain evidence="1">BS307-5m-G50</strain>
    </source>
</reference>
<sequence>MKYPFKTKEEKIEKYLFELKEVCIIEHEDNWFKEKSHTKLYPNLDEAKSKVAKPYYWILNAIDNYENDDCENKELALAELAILVFKSNYYSQKLTSETENIEAKKELVNFMSNCGLSIEFIADQIASKDVPKYARVEMDSKDVLKLISSWIN</sequence>
<evidence type="ECO:0000313" key="2">
    <source>
        <dbReference type="Proteomes" id="UP000711391"/>
    </source>
</evidence>
<evidence type="ECO:0000313" key="1">
    <source>
        <dbReference type="EMBL" id="MBL6817788.1"/>
    </source>
</evidence>
<dbReference type="Proteomes" id="UP000711391">
    <property type="component" value="Unassembled WGS sequence"/>
</dbReference>
<organism evidence="1 2">
    <name type="scientific">SAR86 cluster bacterium</name>
    <dbReference type="NCBI Taxonomy" id="2030880"/>
    <lineage>
        <taxon>Bacteria</taxon>
        <taxon>Pseudomonadati</taxon>
        <taxon>Pseudomonadota</taxon>
        <taxon>Gammaproteobacteria</taxon>
        <taxon>SAR86 cluster</taxon>
    </lineage>
</organism>
<comment type="caution">
    <text evidence="1">The sequence shown here is derived from an EMBL/GenBank/DDBJ whole genome shotgun (WGS) entry which is preliminary data.</text>
</comment>
<proteinExistence type="predicted"/>
<dbReference type="AlphaFoldDB" id="A0A937IAT6"/>
<name>A0A937IAT6_9GAMM</name>
<dbReference type="EMBL" id="JADHQD010000001">
    <property type="protein sequence ID" value="MBL6817788.1"/>
    <property type="molecule type" value="Genomic_DNA"/>
</dbReference>
<accession>A0A937IAT6</accession>
<protein>
    <submittedName>
        <fullName evidence="1">Uncharacterized protein</fullName>
    </submittedName>
</protein>
<gene>
    <name evidence="1" type="ORF">ISQ64_00075</name>
</gene>